<dbReference type="AlphaFoldDB" id="A0A9N9KBV1"/>
<accession>A0A9N9KBV1</accession>
<organism evidence="1 2">
    <name type="scientific">Dentiscutata erythropus</name>
    <dbReference type="NCBI Taxonomy" id="1348616"/>
    <lineage>
        <taxon>Eukaryota</taxon>
        <taxon>Fungi</taxon>
        <taxon>Fungi incertae sedis</taxon>
        <taxon>Mucoromycota</taxon>
        <taxon>Glomeromycotina</taxon>
        <taxon>Glomeromycetes</taxon>
        <taxon>Diversisporales</taxon>
        <taxon>Gigasporaceae</taxon>
        <taxon>Dentiscutata</taxon>
    </lineage>
</organism>
<name>A0A9N9KBV1_9GLOM</name>
<dbReference type="Proteomes" id="UP000789405">
    <property type="component" value="Unassembled WGS sequence"/>
</dbReference>
<comment type="caution">
    <text evidence="1">The sequence shown here is derived from an EMBL/GenBank/DDBJ whole genome shotgun (WGS) entry which is preliminary data.</text>
</comment>
<protein>
    <submittedName>
        <fullName evidence="1">20429_t:CDS:1</fullName>
    </submittedName>
</protein>
<gene>
    <name evidence="1" type="ORF">DERYTH_LOCUS26461</name>
</gene>
<proteinExistence type="predicted"/>
<dbReference type="EMBL" id="CAJVPY010055460">
    <property type="protein sequence ID" value="CAG8817593.1"/>
    <property type="molecule type" value="Genomic_DNA"/>
</dbReference>
<evidence type="ECO:0000313" key="2">
    <source>
        <dbReference type="Proteomes" id="UP000789405"/>
    </source>
</evidence>
<sequence>GSTIGHMGDEIVGCVHSIEIVVNGVSVAQNFYVTRIDLQSIAWNAV</sequence>
<reference evidence="1" key="1">
    <citation type="submission" date="2021-06" db="EMBL/GenBank/DDBJ databases">
        <authorList>
            <person name="Kallberg Y."/>
            <person name="Tangrot J."/>
            <person name="Rosling A."/>
        </authorList>
    </citation>
    <scope>NUCLEOTIDE SEQUENCE</scope>
    <source>
        <strain evidence="1">MA453B</strain>
    </source>
</reference>
<feature type="non-terminal residue" evidence="1">
    <location>
        <position position="1"/>
    </location>
</feature>
<feature type="non-terminal residue" evidence="1">
    <location>
        <position position="46"/>
    </location>
</feature>
<keyword evidence="2" id="KW-1185">Reference proteome</keyword>
<evidence type="ECO:0000313" key="1">
    <source>
        <dbReference type="EMBL" id="CAG8817593.1"/>
    </source>
</evidence>